<evidence type="ECO:0000256" key="2">
    <source>
        <dbReference type="ARBA" id="ARBA00022448"/>
    </source>
</evidence>
<dbReference type="InterPro" id="IPR011765">
    <property type="entry name" value="Pept_M16_N"/>
</dbReference>
<gene>
    <name evidence="13" type="ORF">M427DRAFT_114391</name>
</gene>
<proteinExistence type="inferred from homology"/>
<evidence type="ECO:0000313" key="13">
    <source>
        <dbReference type="EMBL" id="KXS12027.1"/>
    </source>
</evidence>
<keyword evidence="4" id="KW-0999">Mitochondrion inner membrane</keyword>
<dbReference type="GO" id="GO:0005743">
    <property type="term" value="C:mitochondrial inner membrane"/>
    <property type="evidence" value="ECO:0007669"/>
    <property type="project" value="UniProtKB-SubCell"/>
</dbReference>
<dbReference type="Pfam" id="PF00675">
    <property type="entry name" value="Peptidase_M16"/>
    <property type="match status" value="1"/>
</dbReference>
<keyword evidence="13" id="KW-0378">Hydrolase</keyword>
<evidence type="ECO:0000259" key="11">
    <source>
        <dbReference type="Pfam" id="PF00675"/>
    </source>
</evidence>
<dbReference type="InterPro" id="IPR011249">
    <property type="entry name" value="Metalloenz_LuxS/M16"/>
</dbReference>
<comment type="subcellular location">
    <subcellularLocation>
        <location evidence="1">Mitochondrion inner membrane</location>
        <topology evidence="1">Peripheral membrane protein</topology>
        <orientation evidence="1">Matrix side</orientation>
    </subcellularLocation>
</comment>
<dbReference type="PANTHER" id="PTHR11851">
    <property type="entry name" value="METALLOPROTEASE"/>
    <property type="match status" value="1"/>
</dbReference>
<accession>A0A139A5D5</accession>
<dbReference type="GO" id="GO:0016787">
    <property type="term" value="F:hydrolase activity"/>
    <property type="evidence" value="ECO:0007669"/>
    <property type="project" value="UniProtKB-KW"/>
</dbReference>
<feature type="domain" description="Peptidase M16 N-terminal" evidence="11">
    <location>
        <begin position="50"/>
        <end position="192"/>
    </location>
</feature>
<evidence type="ECO:0000256" key="9">
    <source>
        <dbReference type="ARBA" id="ARBA00038146"/>
    </source>
</evidence>
<comment type="similarity">
    <text evidence="9">Belongs to the peptidase M16 family. UQCRC2/QCR2 subfamily.</text>
</comment>
<dbReference type="SUPFAM" id="SSF63411">
    <property type="entry name" value="LuxS/MPP-like metallohydrolase"/>
    <property type="match status" value="2"/>
</dbReference>
<name>A0A139A5D5_GONPJ</name>
<dbReference type="EMBL" id="KQ965792">
    <property type="protein sequence ID" value="KXS12027.1"/>
    <property type="molecule type" value="Genomic_DNA"/>
</dbReference>
<protein>
    <recommendedName>
        <fullName evidence="10">Cytochrome b-c1 complex subunit 2, mitochondrial</fullName>
    </recommendedName>
</protein>
<dbReference type="OrthoDB" id="6369905at2759"/>
<evidence type="ECO:0000256" key="4">
    <source>
        <dbReference type="ARBA" id="ARBA00022792"/>
    </source>
</evidence>
<evidence type="ECO:0000256" key="6">
    <source>
        <dbReference type="ARBA" id="ARBA00022982"/>
    </source>
</evidence>
<dbReference type="FunFam" id="3.30.830.10:FF:000039">
    <property type="entry name" value="Ubiquinol-cytochrome c reductase core subunit 2"/>
    <property type="match status" value="1"/>
</dbReference>
<keyword evidence="6" id="KW-0249">Electron transport</keyword>
<evidence type="ECO:0000313" key="14">
    <source>
        <dbReference type="Proteomes" id="UP000070544"/>
    </source>
</evidence>
<dbReference type="STRING" id="1344416.A0A139A5D5"/>
<dbReference type="Gene3D" id="3.30.830.10">
    <property type="entry name" value="Metalloenzyme, LuxS/M16 peptidase-like"/>
    <property type="match status" value="2"/>
</dbReference>
<dbReference type="OMA" id="APKFALY"/>
<feature type="domain" description="Peptidase M16 C-terminal" evidence="12">
    <location>
        <begin position="201"/>
        <end position="381"/>
    </location>
</feature>
<dbReference type="InterPro" id="IPR007863">
    <property type="entry name" value="Peptidase_M16_C"/>
</dbReference>
<keyword evidence="14" id="KW-1185">Reference proteome</keyword>
<evidence type="ECO:0000256" key="7">
    <source>
        <dbReference type="ARBA" id="ARBA00023128"/>
    </source>
</evidence>
<reference evidence="13 14" key="1">
    <citation type="journal article" date="2015" name="Genome Biol. Evol.">
        <title>Phylogenomic analyses indicate that early fungi evolved digesting cell walls of algal ancestors of land plants.</title>
        <authorList>
            <person name="Chang Y."/>
            <person name="Wang S."/>
            <person name="Sekimoto S."/>
            <person name="Aerts A.L."/>
            <person name="Choi C."/>
            <person name="Clum A."/>
            <person name="LaButti K.M."/>
            <person name="Lindquist E.A."/>
            <person name="Yee Ngan C."/>
            <person name="Ohm R.A."/>
            <person name="Salamov A.A."/>
            <person name="Grigoriev I.V."/>
            <person name="Spatafora J.W."/>
            <person name="Berbee M.L."/>
        </authorList>
    </citation>
    <scope>NUCLEOTIDE SEQUENCE [LARGE SCALE GENOMIC DNA]</scope>
    <source>
        <strain evidence="13 14">JEL478</strain>
    </source>
</reference>
<dbReference type="Pfam" id="PF05193">
    <property type="entry name" value="Peptidase_M16_C"/>
    <property type="match status" value="1"/>
</dbReference>
<evidence type="ECO:0000256" key="8">
    <source>
        <dbReference type="ARBA" id="ARBA00023136"/>
    </source>
</evidence>
<keyword evidence="8" id="KW-0472">Membrane</keyword>
<dbReference type="GO" id="GO:0046872">
    <property type="term" value="F:metal ion binding"/>
    <property type="evidence" value="ECO:0007669"/>
    <property type="project" value="InterPro"/>
</dbReference>
<evidence type="ECO:0000259" key="12">
    <source>
        <dbReference type="Pfam" id="PF05193"/>
    </source>
</evidence>
<evidence type="ECO:0000256" key="5">
    <source>
        <dbReference type="ARBA" id="ARBA00022946"/>
    </source>
</evidence>
<keyword evidence="7" id="KW-0496">Mitochondrion</keyword>
<keyword evidence="5" id="KW-0809">Transit peptide</keyword>
<evidence type="ECO:0000256" key="3">
    <source>
        <dbReference type="ARBA" id="ARBA00022660"/>
    </source>
</evidence>
<dbReference type="Proteomes" id="UP000070544">
    <property type="component" value="Unassembled WGS sequence"/>
</dbReference>
<sequence>MIPVRNVVARRSYAVIDSSRSALGIHVSKSFPPAAPAVTKTVSKAGGITVATLEDGGPVSRLAVVVKGGSRYEPSNAPGAAHLLKGYAFGDSSDASSLKTIREAEIRGNTLFSSVGREEIVFGSEFLREDLVDAVPTLLATVSNALYNSHDFSAVSSVVLEESKAALSDPSVAVLDALHKVAFRGGLGNSLFASPTTSKTLSAEAVKSFAESVFSPANIAIVGSGVAHADLVSLVESLSSNLTLGAGSAASPASSYHGGEARIDALGPAHYVIAGESYSFTAPEYAATLVLKQLLGNGFAPPVKYSAPGTTYHAPLVKISSESAQASAFNASYSDAGVFGVHVVAPSSGAIKATVEAAVAALKAASAGKFAADDLVRARKAAILEVESASKSSAVIDAGRQALLTGGVAGVKELVEKIGNVSVEDVAKVATHVVKSRASVVALGNVRDLPYADELSL</sequence>
<keyword evidence="3" id="KW-0679">Respiratory chain</keyword>
<evidence type="ECO:0000256" key="10">
    <source>
        <dbReference type="ARBA" id="ARBA00040751"/>
    </source>
</evidence>
<keyword evidence="2" id="KW-0813">Transport</keyword>
<dbReference type="PANTHER" id="PTHR11851:SF209">
    <property type="entry name" value="CYTOCHROME B-C1 COMPLEX SUBUNIT 2, MITOCHONDRIAL"/>
    <property type="match status" value="1"/>
</dbReference>
<evidence type="ECO:0000256" key="1">
    <source>
        <dbReference type="ARBA" id="ARBA00004443"/>
    </source>
</evidence>
<dbReference type="AlphaFoldDB" id="A0A139A5D5"/>
<dbReference type="InterPro" id="IPR050361">
    <property type="entry name" value="MPP/UQCRC_Complex"/>
</dbReference>
<organism evidence="13 14">
    <name type="scientific">Gonapodya prolifera (strain JEL478)</name>
    <name type="common">Monoblepharis prolifera</name>
    <dbReference type="NCBI Taxonomy" id="1344416"/>
    <lineage>
        <taxon>Eukaryota</taxon>
        <taxon>Fungi</taxon>
        <taxon>Fungi incertae sedis</taxon>
        <taxon>Chytridiomycota</taxon>
        <taxon>Chytridiomycota incertae sedis</taxon>
        <taxon>Monoblepharidomycetes</taxon>
        <taxon>Monoblepharidales</taxon>
        <taxon>Gonapodyaceae</taxon>
        <taxon>Gonapodya</taxon>
    </lineage>
</organism>